<dbReference type="PANTHER" id="PTHR45266">
    <property type="entry name" value="OXALOACETATE DECARBOXYLASE ALPHA CHAIN"/>
    <property type="match status" value="1"/>
</dbReference>
<keyword evidence="3 8" id="KW-0444">Lipid biosynthesis</keyword>
<dbReference type="RefSeq" id="WP_317995747.1">
    <property type="nucleotide sequence ID" value="NZ_AP025523.1"/>
</dbReference>
<dbReference type="EMBL" id="AP025523">
    <property type="protein sequence ID" value="BDE08201.1"/>
    <property type="molecule type" value="Genomic_DNA"/>
</dbReference>
<evidence type="ECO:0000313" key="11">
    <source>
        <dbReference type="Proteomes" id="UP001317532"/>
    </source>
</evidence>
<keyword evidence="5 8" id="KW-0443">Lipid metabolism</keyword>
<dbReference type="InterPro" id="IPR000089">
    <property type="entry name" value="Biotin_lipoyl"/>
</dbReference>
<reference evidence="10 11" key="1">
    <citation type="journal article" date="2022" name="ISME Commun">
        <title>Vulcanimicrobium alpinus gen. nov. sp. nov., the first cultivated representative of the candidate phylum 'Eremiobacterota', is a metabolically versatile aerobic anoxygenic phototroph.</title>
        <authorList>
            <person name="Yabe S."/>
            <person name="Muto K."/>
            <person name="Abe K."/>
            <person name="Yokota A."/>
            <person name="Staudigel H."/>
            <person name="Tebo B.M."/>
        </authorList>
    </citation>
    <scope>NUCLEOTIDE SEQUENCE [LARGE SCALE GENOMIC DNA]</scope>
    <source>
        <strain evidence="10 11">WC8-2</strain>
    </source>
</reference>
<dbReference type="GO" id="GO:0009317">
    <property type="term" value="C:acetyl-CoA carboxylase complex"/>
    <property type="evidence" value="ECO:0007669"/>
    <property type="project" value="InterPro"/>
</dbReference>
<evidence type="ECO:0000256" key="5">
    <source>
        <dbReference type="ARBA" id="ARBA00023098"/>
    </source>
</evidence>
<evidence type="ECO:0000313" key="10">
    <source>
        <dbReference type="EMBL" id="BDE08201.1"/>
    </source>
</evidence>
<accession>A0AAN2CBF7</accession>
<evidence type="ECO:0000256" key="7">
    <source>
        <dbReference type="ARBA" id="ARBA00023267"/>
    </source>
</evidence>
<proteinExistence type="predicted"/>
<dbReference type="Proteomes" id="UP001317532">
    <property type="component" value="Chromosome"/>
</dbReference>
<dbReference type="CDD" id="cd06850">
    <property type="entry name" value="biotinyl_domain"/>
    <property type="match status" value="1"/>
</dbReference>
<keyword evidence="11" id="KW-1185">Reference proteome</keyword>
<dbReference type="InterPro" id="IPR001249">
    <property type="entry name" value="AcCoA_biotinCC"/>
</dbReference>
<feature type="domain" description="Lipoyl-binding" evidence="9">
    <location>
        <begin position="80"/>
        <end position="156"/>
    </location>
</feature>
<dbReference type="InterPro" id="IPR050709">
    <property type="entry name" value="Biotin_Carboxyl_Carrier/Decarb"/>
</dbReference>
<dbReference type="GO" id="GO:0003989">
    <property type="term" value="F:acetyl-CoA carboxylase activity"/>
    <property type="evidence" value="ECO:0007669"/>
    <property type="project" value="InterPro"/>
</dbReference>
<dbReference type="InterPro" id="IPR011053">
    <property type="entry name" value="Single_hybrid_motif"/>
</dbReference>
<keyword evidence="7 8" id="KW-0092">Biotin</keyword>
<dbReference type="KEGG" id="vab:WPS_34770"/>
<dbReference type="PRINTS" id="PR01071">
    <property type="entry name" value="ACOABIOTINCC"/>
</dbReference>
<comment type="pathway">
    <text evidence="1 8">Lipid metabolism; fatty acid biosynthesis.</text>
</comment>
<evidence type="ECO:0000256" key="6">
    <source>
        <dbReference type="ARBA" id="ARBA00023160"/>
    </source>
</evidence>
<gene>
    <name evidence="10" type="ORF">WPS_34770</name>
</gene>
<comment type="function">
    <text evidence="8">This protein is a component of the acetyl coenzyme A carboxylase complex; first, biotin carboxylase catalyzes the carboxylation of the carrier protein and then the transcarboxylase transfers the carboxyl group to form malonyl-CoA.</text>
</comment>
<dbReference type="InterPro" id="IPR001882">
    <property type="entry name" value="Biotin_BS"/>
</dbReference>
<dbReference type="PROSITE" id="PS00188">
    <property type="entry name" value="BIOTIN"/>
    <property type="match status" value="1"/>
</dbReference>
<dbReference type="PROSITE" id="PS50968">
    <property type="entry name" value="BIOTINYL_LIPOYL"/>
    <property type="match status" value="1"/>
</dbReference>
<organism evidence="10 11">
    <name type="scientific">Vulcanimicrobium alpinum</name>
    <dbReference type="NCBI Taxonomy" id="3016050"/>
    <lineage>
        <taxon>Bacteria</taxon>
        <taxon>Bacillati</taxon>
        <taxon>Vulcanimicrobiota</taxon>
        <taxon>Vulcanimicrobiia</taxon>
        <taxon>Vulcanimicrobiales</taxon>
        <taxon>Vulcanimicrobiaceae</taxon>
        <taxon>Vulcanimicrobium</taxon>
    </lineage>
</organism>
<dbReference type="NCBIfam" id="TIGR00531">
    <property type="entry name" value="BCCP"/>
    <property type="match status" value="1"/>
</dbReference>
<name>A0AAN2CBF7_UNVUL</name>
<evidence type="ECO:0000256" key="3">
    <source>
        <dbReference type="ARBA" id="ARBA00022516"/>
    </source>
</evidence>
<sequence>MEDETSRIRALGEIAAEFDLDAIRVRTGDSEIEIVRRDPAAAQPVMYAAPPAGAAAPRAAAPAPATAPDAAAATTLPRGARAVTAPVVGVFYRAASPGAEPFVEVGSRVSVGDTLCILEAMKLMNEINSEFAGTVLRVLPENGELVTLGQELVWIEV</sequence>
<dbReference type="Pfam" id="PF00364">
    <property type="entry name" value="Biotin_lipoyl"/>
    <property type="match status" value="1"/>
</dbReference>
<keyword evidence="6 8" id="KW-0275">Fatty acid biosynthesis</keyword>
<dbReference type="AlphaFoldDB" id="A0AAN2CBF7"/>
<evidence type="ECO:0000256" key="8">
    <source>
        <dbReference type="RuleBase" id="RU364072"/>
    </source>
</evidence>
<evidence type="ECO:0000256" key="4">
    <source>
        <dbReference type="ARBA" id="ARBA00022832"/>
    </source>
</evidence>
<evidence type="ECO:0000256" key="1">
    <source>
        <dbReference type="ARBA" id="ARBA00005194"/>
    </source>
</evidence>
<evidence type="ECO:0000259" key="9">
    <source>
        <dbReference type="PROSITE" id="PS50968"/>
    </source>
</evidence>
<evidence type="ECO:0000256" key="2">
    <source>
        <dbReference type="ARBA" id="ARBA00017562"/>
    </source>
</evidence>
<dbReference type="PANTHER" id="PTHR45266:SF3">
    <property type="entry name" value="OXALOACETATE DECARBOXYLASE ALPHA CHAIN"/>
    <property type="match status" value="1"/>
</dbReference>
<keyword evidence="4 8" id="KW-0276">Fatty acid metabolism</keyword>
<dbReference type="GO" id="GO:0006633">
    <property type="term" value="P:fatty acid biosynthetic process"/>
    <property type="evidence" value="ECO:0007669"/>
    <property type="project" value="UniProtKB-KW"/>
</dbReference>
<dbReference type="Gene3D" id="2.40.50.100">
    <property type="match status" value="1"/>
</dbReference>
<dbReference type="SUPFAM" id="SSF51230">
    <property type="entry name" value="Single hybrid motif"/>
    <property type="match status" value="1"/>
</dbReference>
<protein>
    <recommendedName>
        <fullName evidence="2 8">Biotin carboxyl carrier protein of acetyl-CoA carboxylase</fullName>
    </recommendedName>
</protein>